<proteinExistence type="predicted"/>
<dbReference type="Proteomes" id="UP000187941">
    <property type="component" value="Chromosome"/>
</dbReference>
<dbReference type="EMBL" id="CP014263">
    <property type="protein sequence ID" value="AQG80149.1"/>
    <property type="molecule type" value="Genomic_DNA"/>
</dbReference>
<organism evidence="1 2">
    <name type="scientific">Spirosoma montaniterrae</name>
    <dbReference type="NCBI Taxonomy" id="1178516"/>
    <lineage>
        <taxon>Bacteria</taxon>
        <taxon>Pseudomonadati</taxon>
        <taxon>Bacteroidota</taxon>
        <taxon>Cytophagia</taxon>
        <taxon>Cytophagales</taxon>
        <taxon>Cytophagaceae</taxon>
        <taxon>Spirosoma</taxon>
    </lineage>
</organism>
<protein>
    <submittedName>
        <fullName evidence="1">Uncharacterized protein</fullName>
    </submittedName>
</protein>
<dbReference type="AlphaFoldDB" id="A0A1P9WXR5"/>
<reference evidence="1 2" key="1">
    <citation type="submission" date="2016-01" db="EMBL/GenBank/DDBJ databases">
        <authorList>
            <person name="Oliw E.H."/>
        </authorList>
    </citation>
    <scope>NUCLEOTIDE SEQUENCE [LARGE SCALE GENOMIC DNA]</scope>
    <source>
        <strain evidence="1 2">DY10</strain>
    </source>
</reference>
<dbReference type="RefSeq" id="WP_077131571.1">
    <property type="nucleotide sequence ID" value="NZ_CP014263.1"/>
</dbReference>
<gene>
    <name evidence="1" type="ORF">AWR27_12950</name>
</gene>
<sequence length="63" mass="7044">MKKIENNNRTLTVPGVQELDGTALNRITGGYYQCFTGLSLFLLGLKRIPAGEDRFFSIPPDKQ</sequence>
<keyword evidence="2" id="KW-1185">Reference proteome</keyword>
<dbReference type="KEGG" id="smon:AWR27_12950"/>
<accession>A0A1P9WXR5</accession>
<evidence type="ECO:0000313" key="2">
    <source>
        <dbReference type="Proteomes" id="UP000187941"/>
    </source>
</evidence>
<evidence type="ECO:0000313" key="1">
    <source>
        <dbReference type="EMBL" id="AQG80149.1"/>
    </source>
</evidence>
<name>A0A1P9WXR5_9BACT</name>